<evidence type="ECO:0000313" key="2">
    <source>
        <dbReference type="EMBL" id="OEO30486.1"/>
    </source>
</evidence>
<accession>A0A1E5XPE9</accession>
<evidence type="ECO:0000313" key="3">
    <source>
        <dbReference type="Proteomes" id="UP000095463"/>
    </source>
</evidence>
<proteinExistence type="predicted"/>
<organism evidence="2 3">
    <name type="scientific">Devosia insulae DS-56</name>
    <dbReference type="NCBI Taxonomy" id="1116389"/>
    <lineage>
        <taxon>Bacteria</taxon>
        <taxon>Pseudomonadati</taxon>
        <taxon>Pseudomonadota</taxon>
        <taxon>Alphaproteobacteria</taxon>
        <taxon>Hyphomicrobiales</taxon>
        <taxon>Devosiaceae</taxon>
        <taxon>Devosia</taxon>
    </lineage>
</organism>
<dbReference type="EMBL" id="LAJE02000203">
    <property type="protein sequence ID" value="OEO30486.1"/>
    <property type="molecule type" value="Genomic_DNA"/>
</dbReference>
<comment type="caution">
    <text evidence="2">The sequence shown here is derived from an EMBL/GenBank/DDBJ whole genome shotgun (WGS) entry which is preliminary data.</text>
</comment>
<keyword evidence="3" id="KW-1185">Reference proteome</keyword>
<dbReference type="OrthoDB" id="5856427at2"/>
<name>A0A1E5XPE9_9HYPH</name>
<dbReference type="RefSeq" id="WP_069910293.1">
    <property type="nucleotide sequence ID" value="NZ_LAJE02000203.1"/>
</dbReference>
<protein>
    <submittedName>
        <fullName evidence="2">Uncharacterized protein</fullName>
    </submittedName>
</protein>
<evidence type="ECO:0000256" key="1">
    <source>
        <dbReference type="SAM" id="MobiDB-lite"/>
    </source>
</evidence>
<dbReference type="AlphaFoldDB" id="A0A1E5XPE9"/>
<gene>
    <name evidence="2" type="ORF">VW23_021025</name>
</gene>
<sequence>MLLPPPPVGPGGEDSITTSEGVRCSQSINSSGGYLDLGIAGGDLSSAYSNSGYGNDNDGAPQSAVAYARVIIPLGEAPTRLNCARLYELEIQKLKAEIEMLKVGLE</sequence>
<reference evidence="2 3" key="1">
    <citation type="journal article" date="2015" name="Genome Announc.">
        <title>Genome Assemblies of Three Soil-Associated Devosia species: D. insulae, D. limi, and D. soli.</title>
        <authorList>
            <person name="Hassan Y.I."/>
            <person name="Lepp D."/>
            <person name="Zhou T."/>
        </authorList>
    </citation>
    <scope>NUCLEOTIDE SEQUENCE [LARGE SCALE GENOMIC DNA]</scope>
    <source>
        <strain evidence="2 3">DS-56</strain>
    </source>
</reference>
<dbReference type="Proteomes" id="UP000095463">
    <property type="component" value="Unassembled WGS sequence"/>
</dbReference>
<feature type="region of interest" description="Disordered" evidence="1">
    <location>
        <begin position="1"/>
        <end position="22"/>
    </location>
</feature>